<name>D4IK50_9BACT</name>
<dbReference type="KEGG" id="ash:AL1_07380"/>
<dbReference type="HOGENOM" id="CLU_1363823_0_0_10"/>
<evidence type="ECO:0008006" key="4">
    <source>
        <dbReference type="Google" id="ProtNLM"/>
    </source>
</evidence>
<protein>
    <recommendedName>
        <fullName evidence="4">SMODS and SLOG-associating 2TM effector domain-containing protein</fullName>
    </recommendedName>
</protein>
<dbReference type="AlphaFoldDB" id="D4IK50"/>
<reference evidence="2 3" key="2">
    <citation type="submission" date="2010-03" db="EMBL/GenBank/DDBJ databases">
        <authorList>
            <person name="Pajon A."/>
        </authorList>
    </citation>
    <scope>NUCLEOTIDE SEQUENCE [LARGE SCALE GENOMIC DNA]</scope>
    <source>
        <strain evidence="2 3">WAL 8301</strain>
    </source>
</reference>
<evidence type="ECO:0000313" key="2">
    <source>
        <dbReference type="EMBL" id="CBK63312.1"/>
    </source>
</evidence>
<sequence>MENKEYRAWFENTRESNFKTIGQTETIFEGLVLKIASGAMAISFSFITALAPKIEYRCMWILAVGWGALAACIIWNILSHIKAKNNCQKNIREIDDYLWGDMNINSAEKIYKEIQKRHNVIKIQNRNLDNWYNLPTAGLMIGGIVFILLFVFINLACTNPEQCKLQKETISQTISSIEGTMDGVKIIQKDTLSSFNFNNQ</sequence>
<dbReference type="BioCyc" id="ASHA717959:AL1_RS03485-MONOMER"/>
<organism evidence="2 3">
    <name type="scientific">Alistipes shahii WAL 8301</name>
    <dbReference type="NCBI Taxonomy" id="717959"/>
    <lineage>
        <taxon>Bacteria</taxon>
        <taxon>Pseudomonadati</taxon>
        <taxon>Bacteroidota</taxon>
        <taxon>Bacteroidia</taxon>
        <taxon>Bacteroidales</taxon>
        <taxon>Rikenellaceae</taxon>
        <taxon>Alistipes</taxon>
    </lineage>
</organism>
<reference evidence="2 3" key="1">
    <citation type="submission" date="2010-03" db="EMBL/GenBank/DDBJ databases">
        <title>The genome sequence of Alistipes shahii WAL 8301.</title>
        <authorList>
            <consortium name="metaHIT consortium -- http://www.metahit.eu/"/>
            <person name="Pajon A."/>
            <person name="Turner K."/>
            <person name="Parkhill J."/>
        </authorList>
    </citation>
    <scope>NUCLEOTIDE SEQUENCE [LARGE SCALE GENOMIC DNA]</scope>
    <source>
        <strain evidence="2 3">WAL 8301</strain>
    </source>
</reference>
<keyword evidence="1" id="KW-1133">Transmembrane helix</keyword>
<evidence type="ECO:0000313" key="3">
    <source>
        <dbReference type="Proteomes" id="UP000008794"/>
    </source>
</evidence>
<dbReference type="RefSeq" id="WP_015546247.1">
    <property type="nucleotide sequence ID" value="NC_021030.1"/>
</dbReference>
<feature type="transmembrane region" description="Helical" evidence="1">
    <location>
        <begin position="137"/>
        <end position="157"/>
    </location>
</feature>
<dbReference type="Proteomes" id="UP000008794">
    <property type="component" value="Chromosome"/>
</dbReference>
<dbReference type="GeneID" id="92757878"/>
<dbReference type="EMBL" id="FP929032">
    <property type="protein sequence ID" value="CBK63312.1"/>
    <property type="molecule type" value="Genomic_DNA"/>
</dbReference>
<feature type="transmembrane region" description="Helical" evidence="1">
    <location>
        <begin position="58"/>
        <end position="78"/>
    </location>
</feature>
<keyword evidence="1" id="KW-0812">Transmembrane</keyword>
<feature type="transmembrane region" description="Helical" evidence="1">
    <location>
        <begin position="31"/>
        <end position="51"/>
    </location>
</feature>
<gene>
    <name evidence="2" type="ORF">AL1_07380</name>
</gene>
<proteinExistence type="predicted"/>
<accession>D4IK50</accession>
<evidence type="ECO:0000256" key="1">
    <source>
        <dbReference type="SAM" id="Phobius"/>
    </source>
</evidence>
<dbReference type="PATRIC" id="fig|717959.3.peg.2301"/>
<keyword evidence="3" id="KW-1185">Reference proteome</keyword>
<keyword evidence="1" id="KW-0472">Membrane</keyword>